<dbReference type="EMBL" id="CAKLPX010000003">
    <property type="protein sequence ID" value="CAH0992693.1"/>
    <property type="molecule type" value="Genomic_DNA"/>
</dbReference>
<reference evidence="4" key="1">
    <citation type="submission" date="2021-12" db="EMBL/GenBank/DDBJ databases">
        <authorList>
            <person name="Rodrigo-Torres L."/>
            <person name="Arahal R. D."/>
            <person name="Lucena T."/>
        </authorList>
    </citation>
    <scope>NUCLEOTIDE SEQUENCE</scope>
    <source>
        <strain evidence="4">CECT 8267</strain>
    </source>
</reference>
<evidence type="ECO:0000256" key="2">
    <source>
        <dbReference type="ARBA" id="ARBA00022898"/>
    </source>
</evidence>
<dbReference type="Gene3D" id="2.40.37.10">
    <property type="entry name" value="Lyase, Ornithine Decarboxylase, Chain A, domain 1"/>
    <property type="match status" value="1"/>
</dbReference>
<dbReference type="InterPro" id="IPR022644">
    <property type="entry name" value="De-COase2_N"/>
</dbReference>
<comment type="caution">
    <text evidence="4">The sequence shown here is derived from an EMBL/GenBank/DDBJ whole genome shotgun (WGS) entry which is preliminary data.</text>
</comment>
<dbReference type="InterPro" id="IPR029066">
    <property type="entry name" value="PLP-binding_barrel"/>
</dbReference>
<dbReference type="RefSeq" id="WP_237445371.1">
    <property type="nucleotide sequence ID" value="NZ_CAKLPX010000003.1"/>
</dbReference>
<dbReference type="InterPro" id="IPR009006">
    <property type="entry name" value="Ala_racemase/Decarboxylase_C"/>
</dbReference>
<dbReference type="Pfam" id="PF02784">
    <property type="entry name" value="Orn_Arg_deC_N"/>
    <property type="match status" value="1"/>
</dbReference>
<evidence type="ECO:0000259" key="3">
    <source>
        <dbReference type="Pfam" id="PF02784"/>
    </source>
</evidence>
<proteinExistence type="predicted"/>
<dbReference type="Proteomes" id="UP000838100">
    <property type="component" value="Unassembled WGS sequence"/>
</dbReference>
<organism evidence="4 5">
    <name type="scientific">Sinobacterium norvegicum</name>
    <dbReference type="NCBI Taxonomy" id="1641715"/>
    <lineage>
        <taxon>Bacteria</taxon>
        <taxon>Pseudomonadati</taxon>
        <taxon>Pseudomonadota</taxon>
        <taxon>Gammaproteobacteria</taxon>
        <taxon>Cellvibrionales</taxon>
        <taxon>Spongiibacteraceae</taxon>
        <taxon>Sinobacterium</taxon>
    </lineage>
</organism>
<feature type="domain" description="Orn/DAP/Arg decarboxylase 2 N-terminal" evidence="3">
    <location>
        <begin position="44"/>
        <end position="290"/>
    </location>
</feature>
<dbReference type="PRINTS" id="PR01179">
    <property type="entry name" value="ODADCRBXLASE"/>
</dbReference>
<dbReference type="NCBIfam" id="TIGR03099">
    <property type="entry name" value="dCO2ase_PEP1"/>
    <property type="match status" value="1"/>
</dbReference>
<comment type="cofactor">
    <cofactor evidence="1">
        <name>pyridoxal 5'-phosphate</name>
        <dbReference type="ChEBI" id="CHEBI:597326"/>
    </cofactor>
</comment>
<accession>A0ABM9AI51</accession>
<evidence type="ECO:0000313" key="5">
    <source>
        <dbReference type="Proteomes" id="UP000838100"/>
    </source>
</evidence>
<protein>
    <submittedName>
        <fullName evidence="4">L-glutamyl-[BtrI acyl-carrier protein] decarboxylase</fullName>
        <ecNumber evidence="4">4.1.1.95</ecNumber>
    </submittedName>
</protein>
<name>A0ABM9AI51_9GAMM</name>
<dbReference type="GO" id="GO:0016829">
    <property type="term" value="F:lyase activity"/>
    <property type="evidence" value="ECO:0007669"/>
    <property type="project" value="UniProtKB-KW"/>
</dbReference>
<dbReference type="CDD" id="cd06839">
    <property type="entry name" value="PLPDE_III_Btrk_like"/>
    <property type="match status" value="1"/>
</dbReference>
<dbReference type="SUPFAM" id="SSF50621">
    <property type="entry name" value="Alanine racemase C-terminal domain-like"/>
    <property type="match status" value="1"/>
</dbReference>
<dbReference type="EC" id="4.1.1.95" evidence="4"/>
<keyword evidence="2" id="KW-0663">Pyridoxal phosphate</keyword>
<dbReference type="InterPro" id="IPR000183">
    <property type="entry name" value="Orn/DAP/Arg_de-COase"/>
</dbReference>
<dbReference type="InterPro" id="IPR017530">
    <property type="entry name" value="DCO2ase_PEP1"/>
</dbReference>
<gene>
    <name evidence="4" type="primary">btrK</name>
    <name evidence="4" type="ORF">SIN8267_02826</name>
</gene>
<keyword evidence="5" id="KW-1185">Reference proteome</keyword>
<dbReference type="PANTHER" id="PTHR43727">
    <property type="entry name" value="DIAMINOPIMELATE DECARBOXYLASE"/>
    <property type="match status" value="1"/>
</dbReference>
<sequence>MKAKKHSRLERLNTTNNQLIIAGYRADQIIAIAGSSPCYIYARDEIVERVTTLRQQLPPAIKLHYAIKANPMPAVVQCLAGLVDGLDVASHGELTLALATSVRPDNISFAGPGKKSAELMAAVVSGVVINVESPLELARINDIASGLNQRAKVALRVNPDFELKTAGMKMGGGPKQFGIDAEQIPAIFADWPGAVDFVGLHIFSGSQNLKPEALIEAHDKTFELAARLSAAAPTPPLHINIGGGLGIPYFPGEPTLETTQIMANLQRLLDELPPAIADSECVMELGRYLVGEAGYYLCTVTDIKQSRGQTYVVTDGGLHHHLSNSGNFGQVLRKNYPVVACGCVESSAATEPVELVGPLCTPLDIVGAKMTLGPLEVGDHVAVLQSGAYGASASPQGFLGHPSVVELLL</sequence>
<evidence type="ECO:0000313" key="4">
    <source>
        <dbReference type="EMBL" id="CAH0992693.1"/>
    </source>
</evidence>
<evidence type="ECO:0000256" key="1">
    <source>
        <dbReference type="ARBA" id="ARBA00001933"/>
    </source>
</evidence>
<dbReference type="SUPFAM" id="SSF51419">
    <property type="entry name" value="PLP-binding barrel"/>
    <property type="match status" value="1"/>
</dbReference>
<dbReference type="PANTHER" id="PTHR43727:SF2">
    <property type="entry name" value="GROUP IV DECARBOXYLASE"/>
    <property type="match status" value="1"/>
</dbReference>
<keyword evidence="4" id="KW-0456">Lyase</keyword>
<dbReference type="Gene3D" id="3.20.20.10">
    <property type="entry name" value="Alanine racemase"/>
    <property type="match status" value="1"/>
</dbReference>